<dbReference type="Gene3D" id="1.20.1250.20">
    <property type="entry name" value="MFS general substrate transporter like domains"/>
    <property type="match status" value="2"/>
</dbReference>
<dbReference type="EMBL" id="JACHFN010000004">
    <property type="protein sequence ID" value="MBB5233902.1"/>
    <property type="molecule type" value="Genomic_DNA"/>
</dbReference>
<sequence length="462" mass="48610">MTPHLRTRDKLLYGPADFGGNLVGVVGNTWLLYYFVNVAGLPPLLAGLAFLAGRLFDALVDPAIGALSDRLRVRRGRLWFTRVFALPAGLVFGALWLVPYVDGTPGRFLLACLGFMTLSVLYSLATIPYLALGPELTRDYDERTRLNSYRLAFSMLATLVGVALPPLIVLGVTGARDLASSPPAGWLVVGVVSAVAATAALLVTGLGVREPLRHLSGAAHPPLRWRAVRELLGTFGLGPLLGVFLLITVALMVTNSILPFFLESVLRLPGSLQAPLLGGLFAVAILGFGLWSWLSGRIGKRAGVMLGSALMVLSLLLYVYAVPRGGVSPLLIGTIVINGLGLAAVSLFPWAMLPDVLEFDELRSGLRREGLLYALLLLGLKAAGSLGVFSNALVTGGLGYVAGSAVQSSDTVRGIALMMGPVPAALYLAALVCAWRYPITRQNHAQARAQLAAGAAASGPAD</sequence>
<dbReference type="GO" id="GO:0008643">
    <property type="term" value="P:carbohydrate transport"/>
    <property type="evidence" value="ECO:0007669"/>
    <property type="project" value="InterPro"/>
</dbReference>
<reference evidence="2 3" key="1">
    <citation type="submission" date="2020-08" db="EMBL/GenBank/DDBJ databases">
        <title>Genomic Encyclopedia of Type Strains, Phase IV (KMG-IV): sequencing the most valuable type-strain genomes for metagenomic binning, comparative biology and taxonomic classification.</title>
        <authorList>
            <person name="Goeker M."/>
        </authorList>
    </citation>
    <scope>NUCLEOTIDE SEQUENCE [LARGE SCALE GENOMIC DNA]</scope>
    <source>
        <strain evidence="2 3">DSM 101791</strain>
    </source>
</reference>
<comment type="caution">
    <text evidence="2">The sequence shown here is derived from an EMBL/GenBank/DDBJ whole genome shotgun (WGS) entry which is preliminary data.</text>
</comment>
<keyword evidence="1" id="KW-0812">Transmembrane</keyword>
<dbReference type="Proteomes" id="UP000525389">
    <property type="component" value="Unassembled WGS sequence"/>
</dbReference>
<dbReference type="InterPro" id="IPR039672">
    <property type="entry name" value="MFS_2"/>
</dbReference>
<dbReference type="CDD" id="cd17332">
    <property type="entry name" value="MFS_MelB_like"/>
    <property type="match status" value="1"/>
</dbReference>
<dbReference type="InterPro" id="IPR036259">
    <property type="entry name" value="MFS_trans_sf"/>
</dbReference>
<feature type="transmembrane region" description="Helical" evidence="1">
    <location>
        <begin position="231"/>
        <end position="252"/>
    </location>
</feature>
<dbReference type="Pfam" id="PF13347">
    <property type="entry name" value="MFS_2"/>
    <property type="match status" value="1"/>
</dbReference>
<feature type="transmembrane region" description="Helical" evidence="1">
    <location>
        <begin position="107"/>
        <end position="130"/>
    </location>
</feature>
<feature type="transmembrane region" description="Helical" evidence="1">
    <location>
        <begin position="151"/>
        <end position="172"/>
    </location>
</feature>
<feature type="transmembrane region" description="Helical" evidence="1">
    <location>
        <begin position="414"/>
        <end position="435"/>
    </location>
</feature>
<feature type="transmembrane region" description="Helical" evidence="1">
    <location>
        <begin position="184"/>
        <end position="208"/>
    </location>
</feature>
<feature type="transmembrane region" description="Helical" evidence="1">
    <location>
        <begin position="371"/>
        <end position="394"/>
    </location>
</feature>
<dbReference type="PANTHER" id="PTHR11328:SF24">
    <property type="entry name" value="MAJOR FACILITATOR SUPERFAMILY (MFS) PROFILE DOMAIN-CONTAINING PROTEIN"/>
    <property type="match status" value="1"/>
</dbReference>
<feature type="transmembrane region" description="Helical" evidence="1">
    <location>
        <begin position="327"/>
        <end position="350"/>
    </location>
</feature>
<keyword evidence="1" id="KW-0472">Membrane</keyword>
<dbReference type="SUPFAM" id="SSF103473">
    <property type="entry name" value="MFS general substrate transporter"/>
    <property type="match status" value="1"/>
</dbReference>
<keyword evidence="1" id="KW-1133">Transmembrane helix</keyword>
<accession>A0A7W8LPR9</accession>
<protein>
    <submittedName>
        <fullName evidence="2">GPH family glycoside/pentoside/hexuronide:cation symporter</fullName>
    </submittedName>
</protein>
<dbReference type="GO" id="GO:0015293">
    <property type="term" value="F:symporter activity"/>
    <property type="evidence" value="ECO:0007669"/>
    <property type="project" value="InterPro"/>
</dbReference>
<dbReference type="RefSeq" id="WP_184027060.1">
    <property type="nucleotide sequence ID" value="NZ_JACHFN010000004.1"/>
</dbReference>
<keyword evidence="3" id="KW-1185">Reference proteome</keyword>
<name>A0A7W8LPR9_9DEIO</name>
<feature type="transmembrane region" description="Helical" evidence="1">
    <location>
        <begin position="303"/>
        <end position="321"/>
    </location>
</feature>
<evidence type="ECO:0000313" key="3">
    <source>
        <dbReference type="Proteomes" id="UP000525389"/>
    </source>
</evidence>
<proteinExistence type="predicted"/>
<evidence type="ECO:0000313" key="2">
    <source>
        <dbReference type="EMBL" id="MBB5233902.1"/>
    </source>
</evidence>
<dbReference type="GO" id="GO:0005886">
    <property type="term" value="C:plasma membrane"/>
    <property type="evidence" value="ECO:0007669"/>
    <property type="project" value="TreeGrafter"/>
</dbReference>
<feature type="transmembrane region" description="Helical" evidence="1">
    <location>
        <begin position="79"/>
        <end position="101"/>
    </location>
</feature>
<dbReference type="AlphaFoldDB" id="A0A7W8LPR9"/>
<organism evidence="2 3">
    <name type="scientific">Deinococcus budaensis</name>
    <dbReference type="NCBI Taxonomy" id="1665626"/>
    <lineage>
        <taxon>Bacteria</taxon>
        <taxon>Thermotogati</taxon>
        <taxon>Deinococcota</taxon>
        <taxon>Deinococci</taxon>
        <taxon>Deinococcales</taxon>
        <taxon>Deinococcaceae</taxon>
        <taxon>Deinococcus</taxon>
    </lineage>
</organism>
<dbReference type="PANTHER" id="PTHR11328">
    <property type="entry name" value="MAJOR FACILITATOR SUPERFAMILY DOMAIN-CONTAINING PROTEIN"/>
    <property type="match status" value="1"/>
</dbReference>
<evidence type="ECO:0000256" key="1">
    <source>
        <dbReference type="SAM" id="Phobius"/>
    </source>
</evidence>
<gene>
    <name evidence="2" type="ORF">HNQ09_001340</name>
</gene>
<feature type="transmembrane region" description="Helical" evidence="1">
    <location>
        <begin position="272"/>
        <end position="291"/>
    </location>
</feature>